<reference evidence="2 3" key="1">
    <citation type="journal article" date="2024" name="Nat. Commun.">
        <title>Phylogenomics reveals the evolutionary origins of lichenization in chlorophyte algae.</title>
        <authorList>
            <person name="Puginier C."/>
            <person name="Libourel C."/>
            <person name="Otte J."/>
            <person name="Skaloud P."/>
            <person name="Haon M."/>
            <person name="Grisel S."/>
            <person name="Petersen M."/>
            <person name="Berrin J.G."/>
            <person name="Delaux P.M."/>
            <person name="Dal Grande F."/>
            <person name="Keller J."/>
        </authorList>
    </citation>
    <scope>NUCLEOTIDE SEQUENCE [LARGE SCALE GENOMIC DNA]</scope>
    <source>
        <strain evidence="2 3">SAG 2043</strain>
    </source>
</reference>
<gene>
    <name evidence="2" type="ORF">WJX72_001103</name>
</gene>
<feature type="transmembrane region" description="Helical" evidence="1">
    <location>
        <begin position="719"/>
        <end position="739"/>
    </location>
</feature>
<feature type="transmembrane region" description="Helical" evidence="1">
    <location>
        <begin position="203"/>
        <end position="224"/>
    </location>
</feature>
<dbReference type="Proteomes" id="UP001489004">
    <property type="component" value="Unassembled WGS sequence"/>
</dbReference>
<sequence>MMSIAVDGPEGLLTASSNFVQPGYLTLSLLQPDQCAAGHALTGPTTTPVQYVHLNKPKCVYNPWGHHQRHETSEPVMPGTCRFLGVLSMGFGHASADLLDRLSAQLTLISTYMAVHLAGDSQQTVSNVGTYFMPYLGITGVRHHVKADIMAALVLLVMYMVADVNIHLSRKTGYLFSLSYLVILSPLLAMASDIKWYVRHREVGMVAIMMTTMLLSGQVLWPALLRDLLAKPLPRSRLLTSLSHVPRLTGAEAMATLPLFYMVRFKTFLWLQPILWLLALVHLPAIMAEFRAGIFHLQVATNRVDPASLPITLHLASPHLTSPERSHVNVVHGSGLHEVKALPTSRVKPGALAQQLLRAQAAGFVVEETARRFALQLPGIAFLSLTVGGIDGLTCTSNLAWEGHLAVSKPVRHTSVAAATCRTEERICYDLPLHSESQLLHEVHLAAQTTGCTSVLCTSIATAESRLANTSVLSGPIREGWLTVGRGCCAALGESEFAERAARRVLIDAHRRNVEALGAAVHGQRHVTRSTGAMGNRLAAGHLKRLPSNVGDLTMEDWLELVGGDDGGMRQSPVLMTFCNPTTEAKYVRWQAAHQCKVDVVGSAVLFVHYVMGDMRYGLTRQTAGLWCAGYAIILAPMIVLALSSSWYLRHREAVIIATLIALTLFNVLYALPLGKLVILADPPIQPESMAWALYVARYTGAQTLLLLPTLLMVRFKTFLGVQCINLLVVASQVAYVFPPVGNTEPLPRDTWAAVTALQLLCGFGLPGAVLRFTERRFRRMFARRSHIG</sequence>
<keyword evidence="1" id="KW-0812">Transmembrane</keyword>
<name>A0AAW1PX71_9CHLO</name>
<protein>
    <submittedName>
        <fullName evidence="2">Uncharacterized protein</fullName>
    </submittedName>
</protein>
<feature type="transmembrane region" description="Helical" evidence="1">
    <location>
        <begin position="624"/>
        <end position="643"/>
    </location>
</feature>
<accession>A0AAW1PX71</accession>
<organism evidence="2 3">
    <name type="scientific">[Myrmecia] bisecta</name>
    <dbReference type="NCBI Taxonomy" id="41462"/>
    <lineage>
        <taxon>Eukaryota</taxon>
        <taxon>Viridiplantae</taxon>
        <taxon>Chlorophyta</taxon>
        <taxon>core chlorophytes</taxon>
        <taxon>Trebouxiophyceae</taxon>
        <taxon>Trebouxiales</taxon>
        <taxon>Trebouxiaceae</taxon>
        <taxon>Myrmecia</taxon>
    </lineage>
</organism>
<evidence type="ECO:0000256" key="1">
    <source>
        <dbReference type="SAM" id="Phobius"/>
    </source>
</evidence>
<feature type="transmembrane region" description="Helical" evidence="1">
    <location>
        <begin position="655"/>
        <end position="672"/>
    </location>
</feature>
<evidence type="ECO:0000313" key="3">
    <source>
        <dbReference type="Proteomes" id="UP001489004"/>
    </source>
</evidence>
<feature type="transmembrane region" description="Helical" evidence="1">
    <location>
        <begin position="692"/>
        <end position="712"/>
    </location>
</feature>
<comment type="caution">
    <text evidence="2">The sequence shown here is derived from an EMBL/GenBank/DDBJ whole genome shotgun (WGS) entry which is preliminary data.</text>
</comment>
<keyword evidence="3" id="KW-1185">Reference proteome</keyword>
<dbReference type="AlphaFoldDB" id="A0AAW1PX71"/>
<keyword evidence="1" id="KW-1133">Transmembrane helix</keyword>
<proteinExistence type="predicted"/>
<feature type="transmembrane region" description="Helical" evidence="1">
    <location>
        <begin position="751"/>
        <end position="771"/>
    </location>
</feature>
<dbReference type="EMBL" id="JALJOR010000008">
    <property type="protein sequence ID" value="KAK9812637.1"/>
    <property type="molecule type" value="Genomic_DNA"/>
</dbReference>
<feature type="transmembrane region" description="Helical" evidence="1">
    <location>
        <begin position="268"/>
        <end position="288"/>
    </location>
</feature>
<evidence type="ECO:0000313" key="2">
    <source>
        <dbReference type="EMBL" id="KAK9812637.1"/>
    </source>
</evidence>
<keyword evidence="1" id="KW-0472">Membrane</keyword>
<feature type="transmembrane region" description="Helical" evidence="1">
    <location>
        <begin position="149"/>
        <end position="168"/>
    </location>
</feature>
<feature type="transmembrane region" description="Helical" evidence="1">
    <location>
        <begin position="174"/>
        <end position="191"/>
    </location>
</feature>